<comment type="caution">
    <text evidence="1">The sequence shown here is derived from an EMBL/GenBank/DDBJ whole genome shotgun (WGS) entry which is preliminary data.</text>
</comment>
<reference evidence="1 2" key="1">
    <citation type="journal article" date="2024" name="J Genomics">
        <title>Draft genome sequencing and assembly of Favolaschia claudopus CIRM-BRFM 2984 isolated from oak limbs.</title>
        <authorList>
            <person name="Navarro D."/>
            <person name="Drula E."/>
            <person name="Chaduli D."/>
            <person name="Cazenave R."/>
            <person name="Ahrendt S."/>
            <person name="Wang J."/>
            <person name="Lipzen A."/>
            <person name="Daum C."/>
            <person name="Barry K."/>
            <person name="Grigoriev I.V."/>
            <person name="Favel A."/>
            <person name="Rosso M.N."/>
            <person name="Martin F."/>
        </authorList>
    </citation>
    <scope>NUCLEOTIDE SEQUENCE [LARGE SCALE GENOMIC DNA]</scope>
    <source>
        <strain evidence="1 2">CIRM-BRFM 2984</strain>
    </source>
</reference>
<dbReference type="EMBL" id="JAWWNJ010000088">
    <property type="protein sequence ID" value="KAK7000588.1"/>
    <property type="molecule type" value="Genomic_DNA"/>
</dbReference>
<proteinExistence type="predicted"/>
<dbReference type="AlphaFoldDB" id="A0AAW0A4U1"/>
<sequence>MDISSTGAATLGTLATVELLSRLPHCNRIAAPPYFPLLSSPGVGFGGQNLGSQVGETTRGFGLHLLIHNPGSTNHRRNHTDRRRSWKWTLLFSARSVGEPCVSPPPCASPPPLIFGAYGAHPPGNLLPCRSVAARDSWTLSSRPSSRSRKSVIAGCLRRAKPLGPSAVQLRQGDPTRAFVTRSAHHQGIDHDYLTQHPVLWRRPNTYRPRRVCTSLNRLARFRGPAVTPHRDYIHLALLSLLPPLRSPRQR</sequence>
<protein>
    <submittedName>
        <fullName evidence="1">Uncharacterized protein</fullName>
    </submittedName>
</protein>
<accession>A0AAW0A4U1</accession>
<name>A0AAW0A4U1_9AGAR</name>
<evidence type="ECO:0000313" key="2">
    <source>
        <dbReference type="Proteomes" id="UP001362999"/>
    </source>
</evidence>
<evidence type="ECO:0000313" key="1">
    <source>
        <dbReference type="EMBL" id="KAK7000588.1"/>
    </source>
</evidence>
<keyword evidence="2" id="KW-1185">Reference proteome</keyword>
<organism evidence="1 2">
    <name type="scientific">Favolaschia claudopus</name>
    <dbReference type="NCBI Taxonomy" id="2862362"/>
    <lineage>
        <taxon>Eukaryota</taxon>
        <taxon>Fungi</taxon>
        <taxon>Dikarya</taxon>
        <taxon>Basidiomycota</taxon>
        <taxon>Agaricomycotina</taxon>
        <taxon>Agaricomycetes</taxon>
        <taxon>Agaricomycetidae</taxon>
        <taxon>Agaricales</taxon>
        <taxon>Marasmiineae</taxon>
        <taxon>Mycenaceae</taxon>
        <taxon>Favolaschia</taxon>
    </lineage>
</organism>
<gene>
    <name evidence="1" type="ORF">R3P38DRAFT_3616199</name>
</gene>
<dbReference type="Proteomes" id="UP001362999">
    <property type="component" value="Unassembled WGS sequence"/>
</dbReference>